<evidence type="ECO:0000313" key="2">
    <source>
        <dbReference type="EMBL" id="CAA6800336.1"/>
    </source>
</evidence>
<name>A0A6S6S5X1_9BACT</name>
<feature type="transmembrane region" description="Helical" evidence="1">
    <location>
        <begin position="29"/>
        <end position="51"/>
    </location>
</feature>
<keyword evidence="1" id="KW-0472">Membrane</keyword>
<accession>A0A6S6S5X1</accession>
<feature type="transmembrane region" description="Helical" evidence="1">
    <location>
        <begin position="120"/>
        <end position="140"/>
    </location>
</feature>
<reference evidence="2" key="1">
    <citation type="submission" date="2020-01" db="EMBL/GenBank/DDBJ databases">
        <authorList>
            <person name="Meier V. D."/>
            <person name="Meier V D."/>
        </authorList>
    </citation>
    <scope>NUCLEOTIDE SEQUENCE</scope>
    <source>
        <strain evidence="2">HLG_WM_MAG_10</strain>
    </source>
</reference>
<keyword evidence="1" id="KW-0812">Transmembrane</keyword>
<sequence length="148" mass="16981">MFDKNNKNALLDEHLTDILDQTNSVDRYIWGRAVVFLLISGLLGGITVSFRPYFEDAVVHVESLVGLGILIGMNLGLLRYFIQHKRRWYKFAYSLCVCAIWGGYTAGWLSLAVYFLDDIIMLNFMFALIALGIGYVSFFLHDRWLKEG</sequence>
<dbReference type="AlphaFoldDB" id="A0A6S6S5X1"/>
<proteinExistence type="predicted"/>
<dbReference type="EMBL" id="CACVAQ010000052">
    <property type="protein sequence ID" value="CAA6800336.1"/>
    <property type="molecule type" value="Genomic_DNA"/>
</dbReference>
<feature type="transmembrane region" description="Helical" evidence="1">
    <location>
        <begin position="63"/>
        <end position="82"/>
    </location>
</feature>
<organism evidence="2">
    <name type="scientific">uncultured Aureispira sp</name>
    <dbReference type="NCBI Taxonomy" id="1331704"/>
    <lineage>
        <taxon>Bacteria</taxon>
        <taxon>Pseudomonadati</taxon>
        <taxon>Bacteroidota</taxon>
        <taxon>Saprospiria</taxon>
        <taxon>Saprospirales</taxon>
        <taxon>Saprospiraceae</taxon>
        <taxon>Aureispira</taxon>
        <taxon>environmental samples</taxon>
    </lineage>
</organism>
<gene>
    <name evidence="2" type="ORF">HELGO_WM30269</name>
</gene>
<evidence type="ECO:0000256" key="1">
    <source>
        <dbReference type="SAM" id="Phobius"/>
    </source>
</evidence>
<feature type="transmembrane region" description="Helical" evidence="1">
    <location>
        <begin position="91"/>
        <end position="114"/>
    </location>
</feature>
<keyword evidence="1" id="KW-1133">Transmembrane helix</keyword>
<protein>
    <submittedName>
        <fullName evidence="2">Uncharacterized protein</fullName>
    </submittedName>
</protein>